<evidence type="ECO:0000259" key="3">
    <source>
        <dbReference type="Pfam" id="PF24476"/>
    </source>
</evidence>
<dbReference type="InterPro" id="IPR053137">
    <property type="entry name" value="NLR-like"/>
</dbReference>
<comment type="caution">
    <text evidence="4">The sequence shown here is derived from an EMBL/GenBank/DDBJ whole genome shotgun (WGS) entry which is preliminary data.</text>
</comment>
<reference evidence="4 5" key="1">
    <citation type="submission" date="2024-07" db="EMBL/GenBank/DDBJ databases">
        <title>Section-level genome sequencing and comparative genomics of Aspergillus sections Usti and Cavernicolus.</title>
        <authorList>
            <consortium name="Lawrence Berkeley National Laboratory"/>
            <person name="Nybo J.L."/>
            <person name="Vesth T.C."/>
            <person name="Theobald S."/>
            <person name="Frisvad J.C."/>
            <person name="Larsen T.O."/>
            <person name="Kjaerboelling I."/>
            <person name="Rothschild-Mancinelli K."/>
            <person name="Lyhne E.K."/>
            <person name="Kogle M.E."/>
            <person name="Barry K."/>
            <person name="Clum A."/>
            <person name="Na H."/>
            <person name="Ledsgaard L."/>
            <person name="Lin J."/>
            <person name="Lipzen A."/>
            <person name="Kuo A."/>
            <person name="Riley R."/>
            <person name="Mondo S."/>
            <person name="Labutti K."/>
            <person name="Haridas S."/>
            <person name="Pangalinan J."/>
            <person name="Salamov A.A."/>
            <person name="Simmons B.A."/>
            <person name="Magnuson J.K."/>
            <person name="Chen J."/>
            <person name="Drula E."/>
            <person name="Henrissat B."/>
            <person name="Wiebenga A."/>
            <person name="Lubbers R.J."/>
            <person name="Gomes A.C."/>
            <person name="Makela M.R."/>
            <person name="Stajich J."/>
            <person name="Grigoriev I.V."/>
            <person name="Mortensen U.H."/>
            <person name="De Vries R.P."/>
            <person name="Baker S.E."/>
            <person name="Andersen M.R."/>
        </authorList>
    </citation>
    <scope>NUCLEOTIDE SEQUENCE [LARGE SCALE GENOMIC DNA]</scope>
    <source>
        <strain evidence="4 5">CBS 123904</strain>
    </source>
</reference>
<dbReference type="Pfam" id="PF24476">
    <property type="entry name" value="DUF7580"/>
    <property type="match status" value="1"/>
</dbReference>
<protein>
    <recommendedName>
        <fullName evidence="6">Nucleoside phosphorylase domain-containing protein</fullName>
    </recommendedName>
</protein>
<dbReference type="Proteomes" id="UP001610446">
    <property type="component" value="Unassembled WGS sequence"/>
</dbReference>
<feature type="domain" description="Nucleoside phosphorylase" evidence="2">
    <location>
        <begin position="15"/>
        <end position="127"/>
    </location>
</feature>
<dbReference type="PANTHER" id="PTHR46082">
    <property type="entry name" value="ATP/GTP-BINDING PROTEIN-RELATED"/>
    <property type="match status" value="1"/>
</dbReference>
<name>A0ABR4IM64_9EURO</name>
<evidence type="ECO:0000259" key="2">
    <source>
        <dbReference type="Pfam" id="PF01048"/>
    </source>
</evidence>
<evidence type="ECO:0000313" key="5">
    <source>
        <dbReference type="Proteomes" id="UP001610446"/>
    </source>
</evidence>
<feature type="domain" description="DUF7580" evidence="3">
    <location>
        <begin position="594"/>
        <end position="947"/>
    </location>
</feature>
<dbReference type="PANTHER" id="PTHR46082:SF6">
    <property type="entry name" value="AAA+ ATPASE DOMAIN-CONTAINING PROTEIN-RELATED"/>
    <property type="match status" value="1"/>
</dbReference>
<accession>A0ABR4IM64</accession>
<organism evidence="4 5">
    <name type="scientific">Aspergillus pseudoustus</name>
    <dbReference type="NCBI Taxonomy" id="1810923"/>
    <lineage>
        <taxon>Eukaryota</taxon>
        <taxon>Fungi</taxon>
        <taxon>Dikarya</taxon>
        <taxon>Ascomycota</taxon>
        <taxon>Pezizomycotina</taxon>
        <taxon>Eurotiomycetes</taxon>
        <taxon>Eurotiomycetidae</taxon>
        <taxon>Eurotiales</taxon>
        <taxon>Aspergillaceae</taxon>
        <taxon>Aspergillus</taxon>
        <taxon>Aspergillus subgen. Nidulantes</taxon>
    </lineage>
</organism>
<evidence type="ECO:0008006" key="6">
    <source>
        <dbReference type="Google" id="ProtNLM"/>
    </source>
</evidence>
<proteinExistence type="predicted"/>
<dbReference type="Pfam" id="PF01048">
    <property type="entry name" value="PNP_UDP_1"/>
    <property type="match status" value="1"/>
</dbReference>
<dbReference type="SUPFAM" id="SSF53167">
    <property type="entry name" value="Purine and uridine phosphorylases"/>
    <property type="match status" value="1"/>
</dbReference>
<feature type="region of interest" description="Disordered" evidence="1">
    <location>
        <begin position="678"/>
        <end position="698"/>
    </location>
</feature>
<dbReference type="InterPro" id="IPR000845">
    <property type="entry name" value="Nucleoside_phosphorylase_d"/>
</dbReference>
<keyword evidence="5" id="KW-1185">Reference proteome</keyword>
<evidence type="ECO:0000256" key="1">
    <source>
        <dbReference type="SAM" id="MobiDB-lite"/>
    </source>
</evidence>
<sequence>MTRPSRPRHRQEFEVAIICALGLESDAVEILFDHFWDEGFGQAPGDQNSYRTGVIGKHNVVLAYMPQMGKGPAATVSAHLRSSFENIKLALLVGVCGGVPEGNHPSIFLGDIVISESIANYDYGRRIPDGFVSKEPAWTPNFRIASFLRLLRGWKGRQDLEGRTSHHHDILQGRDKKYGHPQLRRDRLFQPSYRHKHYSSRSCITCSTDQPCKEAQGSTCDELKCDLTQCVIRPRPILREVSSEDSDQQINIHFGGVASGDTVMKSGEDRDLTAKQHDAIAFEMEGAGVCPSLQCIIVKGVCDYADSHKDKSWQPFAAGIAAACMKAMLEQWIASPGTFQDPVKPTHSKALFLEGYRSSPCPQAIDSTRGNVLETPAAPAGYDRISRLDILKEGEDRTTGHNEPNASSGKCIAILKELQETESCFQQTSSTLRRCKSGLPRDTDLRRILKTRRAKFRSAVETLLAFATGSPDNAQSMATDSDHQGWQSKNIGSSIYSYLGSASEFCVNVVSEIQQKLSIIEGLAVGLKEDNADNVGKMRDQSNPDKLKDSLDDLGSLIRVFSTTIPEYREPKLEIQPPVPTPTVVARAIEHFRIIQQAAHSLYDALGNSCTEHPLHNVHLSLQPRLNGASTQVNFSVALGSSTTDSREHTQSMWINVESIIKTTTSSTQLSSRSYLLTEPVPGKHPSDEDARSPITRRKRVRFHSVSESMPPSLPMTLKLDVPYLFLQQNLCSVVQRQLHAQLTLCNNCIGILGDNTVCRHLIYVNSQAEKAASSASLSELISLSKTNFTKSLGPYDRVRLAKYLATAVLYYHTTPWLNRHWRSEDVRFFGKAEDGALLLRSPEALPYISACVQATNPEHRNHVPSEYDLIVRNPVVFGLGVMLLELAYQAPFDDLKQDIDFRQGTVSFPNYVAAKRLAEDVNVHISASFKKIVKKCLDCDFGHDTDFQSPALQDAFYYQVIGGLEEIEKKLQRLQLDE</sequence>
<dbReference type="InterPro" id="IPR056002">
    <property type="entry name" value="DUF7580"/>
</dbReference>
<dbReference type="InterPro" id="IPR035994">
    <property type="entry name" value="Nucleoside_phosphorylase_sf"/>
</dbReference>
<evidence type="ECO:0000313" key="4">
    <source>
        <dbReference type="EMBL" id="KAL2828864.1"/>
    </source>
</evidence>
<dbReference type="Gene3D" id="3.40.50.1580">
    <property type="entry name" value="Nucleoside phosphorylase domain"/>
    <property type="match status" value="1"/>
</dbReference>
<gene>
    <name evidence="4" type="ORF">BJY01DRAFT_255211</name>
</gene>
<dbReference type="EMBL" id="JBFXLU010000349">
    <property type="protein sequence ID" value="KAL2828864.1"/>
    <property type="molecule type" value="Genomic_DNA"/>
</dbReference>